<feature type="domain" description="TauD/TfdA-like" evidence="2">
    <location>
        <begin position="150"/>
        <end position="229"/>
    </location>
</feature>
<dbReference type="Proteomes" id="UP001320420">
    <property type="component" value="Unassembled WGS sequence"/>
</dbReference>
<sequence>MDVRDVGPTLAESLNDVRVQGPSHSFCSGSDELPGLPDGFPGCLHGESVWTGARDNKKRYVLKELDGDLVNRDNFPLPTLGPKLRRFSHDLYEGAGVCIIRGINKDEHSVEDLTVIWLGIQAYVADQRGRQDHRGNMLGKLPSPRLMMNFGRTPLLGNAVHPRPEHLPRLNEHQREALDMVEAIARAVQLEIETQAGDMHFINNFTVLHRREGFVDGAAAQDRRHLVRMRLRSSELGWSIPKELERDWQDAFEGDAGRTWHLEPMPHGVFPLRKYTN</sequence>
<dbReference type="GO" id="GO:0016491">
    <property type="term" value="F:oxidoreductase activity"/>
    <property type="evidence" value="ECO:0007669"/>
    <property type="project" value="UniProtKB-KW"/>
</dbReference>
<dbReference type="Gene3D" id="3.60.130.10">
    <property type="entry name" value="Clavaminate synthase-like"/>
    <property type="match status" value="1"/>
</dbReference>
<gene>
    <name evidence="3" type="ORF">SLS62_001131</name>
</gene>
<dbReference type="InterPro" id="IPR003819">
    <property type="entry name" value="TauD/TfdA-like"/>
</dbReference>
<protein>
    <recommendedName>
        <fullName evidence="2">TauD/TfdA-like domain-containing protein</fullName>
    </recommendedName>
</protein>
<keyword evidence="4" id="KW-1185">Reference proteome</keyword>
<evidence type="ECO:0000313" key="4">
    <source>
        <dbReference type="Proteomes" id="UP001320420"/>
    </source>
</evidence>
<proteinExistence type="predicted"/>
<dbReference type="SUPFAM" id="SSF51197">
    <property type="entry name" value="Clavaminate synthase-like"/>
    <property type="match status" value="2"/>
</dbReference>
<comment type="caution">
    <text evidence="3">The sequence shown here is derived from an EMBL/GenBank/DDBJ whole genome shotgun (WGS) entry which is preliminary data.</text>
</comment>
<dbReference type="Pfam" id="PF02668">
    <property type="entry name" value="TauD"/>
    <property type="match status" value="1"/>
</dbReference>
<reference evidence="3 4" key="1">
    <citation type="submission" date="2024-02" db="EMBL/GenBank/DDBJ databases">
        <title>De novo assembly and annotation of 12 fungi associated with fruit tree decline syndrome in Ontario, Canada.</title>
        <authorList>
            <person name="Sulman M."/>
            <person name="Ellouze W."/>
            <person name="Ilyukhin E."/>
        </authorList>
    </citation>
    <scope>NUCLEOTIDE SEQUENCE [LARGE SCALE GENOMIC DNA]</scope>
    <source>
        <strain evidence="3 4">M11/M66-122</strain>
    </source>
</reference>
<organism evidence="3 4">
    <name type="scientific">Diatrype stigma</name>
    <dbReference type="NCBI Taxonomy" id="117547"/>
    <lineage>
        <taxon>Eukaryota</taxon>
        <taxon>Fungi</taxon>
        <taxon>Dikarya</taxon>
        <taxon>Ascomycota</taxon>
        <taxon>Pezizomycotina</taxon>
        <taxon>Sordariomycetes</taxon>
        <taxon>Xylariomycetidae</taxon>
        <taxon>Xylariales</taxon>
        <taxon>Diatrypaceae</taxon>
        <taxon>Diatrype</taxon>
    </lineage>
</organism>
<evidence type="ECO:0000259" key="2">
    <source>
        <dbReference type="Pfam" id="PF02668"/>
    </source>
</evidence>
<accession>A0AAN9UWD6</accession>
<dbReference type="EMBL" id="JAKJXP020000005">
    <property type="protein sequence ID" value="KAK7756690.1"/>
    <property type="molecule type" value="Genomic_DNA"/>
</dbReference>
<dbReference type="InterPro" id="IPR042098">
    <property type="entry name" value="TauD-like_sf"/>
</dbReference>
<evidence type="ECO:0000256" key="1">
    <source>
        <dbReference type="ARBA" id="ARBA00023002"/>
    </source>
</evidence>
<name>A0AAN9UWD6_9PEZI</name>
<dbReference type="AlphaFoldDB" id="A0AAN9UWD6"/>
<keyword evidence="1" id="KW-0560">Oxidoreductase</keyword>
<evidence type="ECO:0000313" key="3">
    <source>
        <dbReference type="EMBL" id="KAK7756690.1"/>
    </source>
</evidence>